<keyword evidence="1" id="KW-1133">Transmembrane helix</keyword>
<dbReference type="EMBL" id="CP159279">
    <property type="protein sequence ID" value="XCH09747.1"/>
    <property type="molecule type" value="Genomic_DNA"/>
</dbReference>
<proteinExistence type="predicted"/>
<keyword evidence="1" id="KW-0472">Membrane</keyword>
<dbReference type="InterPro" id="IPR007403">
    <property type="entry name" value="DUF456"/>
</dbReference>
<name>A0AAU8ELZ0_9MICC</name>
<evidence type="ECO:0000256" key="1">
    <source>
        <dbReference type="SAM" id="Phobius"/>
    </source>
</evidence>
<feature type="transmembrane region" description="Helical" evidence="1">
    <location>
        <begin position="85"/>
        <end position="115"/>
    </location>
</feature>
<protein>
    <submittedName>
        <fullName evidence="2">DUF456 domain-containing protein</fullName>
    </submittedName>
</protein>
<dbReference type="AlphaFoldDB" id="A0AAU8ELZ0"/>
<dbReference type="Pfam" id="PF04306">
    <property type="entry name" value="DUF456"/>
    <property type="match status" value="1"/>
</dbReference>
<dbReference type="RefSeq" id="WP_353710476.1">
    <property type="nucleotide sequence ID" value="NZ_CP159279.1"/>
</dbReference>
<feature type="transmembrane region" description="Helical" evidence="1">
    <location>
        <begin position="140"/>
        <end position="164"/>
    </location>
</feature>
<accession>A0AAU8ELZ0</accession>
<evidence type="ECO:0000313" key="2">
    <source>
        <dbReference type="EMBL" id="XCH09747.1"/>
    </source>
</evidence>
<feature type="transmembrane region" description="Helical" evidence="1">
    <location>
        <begin position="12"/>
        <end position="43"/>
    </location>
</feature>
<organism evidence="2">
    <name type="scientific">Arthrobacter sp. K5</name>
    <dbReference type="NCBI Taxonomy" id="2839623"/>
    <lineage>
        <taxon>Bacteria</taxon>
        <taxon>Bacillati</taxon>
        <taxon>Actinomycetota</taxon>
        <taxon>Actinomycetes</taxon>
        <taxon>Micrococcales</taxon>
        <taxon>Micrococcaceae</taxon>
        <taxon>Arthrobacter</taxon>
    </lineage>
</organism>
<reference evidence="2" key="1">
    <citation type="submission" date="2024-06" db="EMBL/GenBank/DDBJ databases">
        <title>Biodegradation of dimethachlon by Arthrobacter sp. K5: mechanistic insights and ecological implications.</title>
        <authorList>
            <person name="Hu S."/>
            <person name="Lu P."/>
        </authorList>
    </citation>
    <scope>NUCLEOTIDE SEQUENCE</scope>
    <source>
        <strain evidence="2">K5</strain>
    </source>
</reference>
<sequence length="167" mass="16933">MNAQTLVTVLCGLAILVGVAGTVIPVLPGSFLIGLSLLAWAIWGGEGATGWVVFAVGMVFVLAGMAASAVLAGRKLKEHRIPNRSVAVGVVLGIAGMFVIPVVGLFVGFAAGLLLSEVQRTRNFRAALTSSWAALKATGLGMLVEFGLACLAASTWVVGVWVGAASA</sequence>
<gene>
    <name evidence="2" type="ORF">ABRP34_12890</name>
</gene>
<feature type="transmembrane region" description="Helical" evidence="1">
    <location>
        <begin position="49"/>
        <end position="73"/>
    </location>
</feature>
<keyword evidence="1" id="KW-0812">Transmembrane</keyword>